<evidence type="ECO:0000313" key="9">
    <source>
        <dbReference type="Proteomes" id="UP001488838"/>
    </source>
</evidence>
<dbReference type="Pfam" id="PF12717">
    <property type="entry name" value="Cnd1"/>
    <property type="match status" value="1"/>
</dbReference>
<evidence type="ECO:0000256" key="4">
    <source>
        <dbReference type="ARBA" id="ARBA00023067"/>
    </source>
</evidence>
<keyword evidence="3" id="KW-0498">Mitosis</keyword>
<keyword evidence="5" id="KW-0539">Nucleus</keyword>
<keyword evidence="6" id="KW-0131">Cell cycle</keyword>
<organism evidence="8 9">
    <name type="scientific">Myodes glareolus</name>
    <name type="common">Bank vole</name>
    <name type="synonym">Clethrionomys glareolus</name>
    <dbReference type="NCBI Taxonomy" id="447135"/>
    <lineage>
        <taxon>Eukaryota</taxon>
        <taxon>Metazoa</taxon>
        <taxon>Chordata</taxon>
        <taxon>Craniata</taxon>
        <taxon>Vertebrata</taxon>
        <taxon>Euteleostomi</taxon>
        <taxon>Mammalia</taxon>
        <taxon>Eutheria</taxon>
        <taxon>Euarchontoglires</taxon>
        <taxon>Glires</taxon>
        <taxon>Rodentia</taxon>
        <taxon>Myomorpha</taxon>
        <taxon>Muroidea</taxon>
        <taxon>Cricetidae</taxon>
        <taxon>Arvicolinae</taxon>
        <taxon>Myodes</taxon>
    </lineage>
</organism>
<keyword evidence="2" id="KW-0132">Cell division</keyword>
<dbReference type="GO" id="GO:0000779">
    <property type="term" value="C:condensed chromosome, centromeric region"/>
    <property type="evidence" value="ECO:0007669"/>
    <property type="project" value="TreeGrafter"/>
</dbReference>
<dbReference type="EMBL" id="JBBHLL010000146">
    <property type="protein sequence ID" value="KAK7812740.1"/>
    <property type="molecule type" value="Genomic_DNA"/>
</dbReference>
<dbReference type="GO" id="GO:0005634">
    <property type="term" value="C:nucleus"/>
    <property type="evidence" value="ECO:0007669"/>
    <property type="project" value="UniProtKB-SubCell"/>
</dbReference>
<evidence type="ECO:0000313" key="8">
    <source>
        <dbReference type="EMBL" id="KAK7812740.1"/>
    </source>
</evidence>
<dbReference type="GO" id="GO:0051301">
    <property type="term" value="P:cell division"/>
    <property type="evidence" value="ECO:0007669"/>
    <property type="project" value="UniProtKB-KW"/>
</dbReference>
<dbReference type="GO" id="GO:0007076">
    <property type="term" value="P:mitotic chromosome condensation"/>
    <property type="evidence" value="ECO:0007669"/>
    <property type="project" value="InterPro"/>
</dbReference>
<keyword evidence="4" id="KW-0226">DNA condensation</keyword>
<comment type="caution">
    <text evidence="8">The sequence shown here is derived from an EMBL/GenBank/DDBJ whole genome shotgun (WGS) entry which is preliminary data.</text>
</comment>
<dbReference type="GO" id="GO:0042393">
    <property type="term" value="F:histone binding"/>
    <property type="evidence" value="ECO:0007669"/>
    <property type="project" value="TreeGrafter"/>
</dbReference>
<evidence type="ECO:0000256" key="5">
    <source>
        <dbReference type="ARBA" id="ARBA00023242"/>
    </source>
</evidence>
<accession>A0AAW0IEN7</accession>
<evidence type="ECO:0000256" key="3">
    <source>
        <dbReference type="ARBA" id="ARBA00022776"/>
    </source>
</evidence>
<gene>
    <name evidence="8" type="ORF">U0070_012403</name>
</gene>
<feature type="domain" description="Condensin complex subunit 1 C-terminal" evidence="7">
    <location>
        <begin position="274"/>
        <end position="350"/>
    </location>
</feature>
<dbReference type="SUPFAM" id="SSF48371">
    <property type="entry name" value="ARM repeat"/>
    <property type="match status" value="1"/>
</dbReference>
<dbReference type="InterPro" id="IPR032682">
    <property type="entry name" value="Cnd1_C"/>
</dbReference>
<proteinExistence type="predicted"/>
<reference evidence="8 9" key="1">
    <citation type="journal article" date="2023" name="bioRxiv">
        <title>Conserved and derived expression patterns and positive selection on dental genes reveal complex evolutionary context of ever-growing rodent molars.</title>
        <authorList>
            <person name="Calamari Z.T."/>
            <person name="Song A."/>
            <person name="Cohen E."/>
            <person name="Akter M."/>
            <person name="Roy R.D."/>
            <person name="Hallikas O."/>
            <person name="Christensen M.M."/>
            <person name="Li P."/>
            <person name="Marangoni P."/>
            <person name="Jernvall J."/>
            <person name="Klein O.D."/>
        </authorList>
    </citation>
    <scope>NUCLEOTIDE SEQUENCE [LARGE SCALE GENOMIC DNA]</scope>
    <source>
        <strain evidence="8">V071</strain>
    </source>
</reference>
<evidence type="ECO:0000256" key="1">
    <source>
        <dbReference type="ARBA" id="ARBA00004123"/>
    </source>
</evidence>
<dbReference type="GO" id="GO:0000796">
    <property type="term" value="C:condensin complex"/>
    <property type="evidence" value="ECO:0007669"/>
    <property type="project" value="TreeGrafter"/>
</dbReference>
<feature type="non-terminal residue" evidence="8">
    <location>
        <position position="1"/>
    </location>
</feature>
<comment type="subcellular location">
    <subcellularLocation>
        <location evidence="1">Nucleus</location>
    </subcellularLocation>
</comment>
<evidence type="ECO:0000259" key="7">
    <source>
        <dbReference type="Pfam" id="PF12717"/>
    </source>
</evidence>
<dbReference type="InterPro" id="IPR011989">
    <property type="entry name" value="ARM-like"/>
</dbReference>
<keyword evidence="9" id="KW-1185">Reference proteome</keyword>
<name>A0AAW0IEN7_MYOGA</name>
<dbReference type="GO" id="GO:0010032">
    <property type="term" value="P:meiotic chromosome condensation"/>
    <property type="evidence" value="ECO:0007669"/>
    <property type="project" value="TreeGrafter"/>
</dbReference>
<dbReference type="InterPro" id="IPR026971">
    <property type="entry name" value="CND1/NCAPD3"/>
</dbReference>
<evidence type="ECO:0000256" key="2">
    <source>
        <dbReference type="ARBA" id="ARBA00022618"/>
    </source>
</evidence>
<dbReference type="InterPro" id="IPR016024">
    <property type="entry name" value="ARM-type_fold"/>
</dbReference>
<dbReference type="PANTHER" id="PTHR14222">
    <property type="entry name" value="CONDENSIN"/>
    <property type="match status" value="1"/>
</dbReference>
<dbReference type="Gene3D" id="1.25.10.10">
    <property type="entry name" value="Leucine-rich Repeat Variant"/>
    <property type="match status" value="1"/>
</dbReference>
<protein>
    <recommendedName>
        <fullName evidence="7">Condensin complex subunit 1 C-terminal domain-containing protein</fullName>
    </recommendedName>
</protein>
<dbReference type="Proteomes" id="UP001488838">
    <property type="component" value="Unassembled WGS sequence"/>
</dbReference>
<sequence>RYLNKAFRIWSKKDKFSSTFINSVISHTDTEHSAPAWMLLSKITCSSPKLDYTKIMESWEKLSSEQSPNSNTLGYMLCVIGHIAKHLPRSTRDKIVGVIKGKLNGFQWSLELISSSVDTLQGLCRASAKTPLEEQELLKQVCRDVLSTCEHHLSDILLKEDGAGHMNEDLVVKCIFTIGDIAQLCPAIVEKRIFLLIQSILASSSHVDQLPSSQGTTDALASQLPFQVSSAMSSVIRAHAIITLGKLCLQHEDLAKKSIPALVRELEVCEDVAVRNNVIIVMCDLCIRYTVMVDNYIPNISICLKDSDPFIRKQTLILLTNLLQEEYVKWKGCLFFRFVSTLVDPQPDIAR</sequence>
<dbReference type="PANTHER" id="PTHR14222:SF1">
    <property type="entry name" value="CONDENSIN-2 COMPLEX SUBUNIT D3"/>
    <property type="match status" value="1"/>
</dbReference>
<evidence type="ECO:0000256" key="6">
    <source>
        <dbReference type="ARBA" id="ARBA00023306"/>
    </source>
</evidence>
<dbReference type="AlphaFoldDB" id="A0AAW0IEN7"/>